<keyword evidence="1 2" id="KW-0732">Signal</keyword>
<organism evidence="3 4">
    <name type="scientific">Brassicogethes aeneus</name>
    <name type="common">Rape pollen beetle</name>
    <name type="synonym">Meligethes aeneus</name>
    <dbReference type="NCBI Taxonomy" id="1431903"/>
    <lineage>
        <taxon>Eukaryota</taxon>
        <taxon>Metazoa</taxon>
        <taxon>Ecdysozoa</taxon>
        <taxon>Arthropoda</taxon>
        <taxon>Hexapoda</taxon>
        <taxon>Insecta</taxon>
        <taxon>Pterygota</taxon>
        <taxon>Neoptera</taxon>
        <taxon>Endopterygota</taxon>
        <taxon>Coleoptera</taxon>
        <taxon>Polyphaga</taxon>
        <taxon>Cucujiformia</taxon>
        <taxon>Nitidulidae</taxon>
        <taxon>Meligethinae</taxon>
        <taxon>Brassicogethes</taxon>
    </lineage>
</organism>
<dbReference type="InterPro" id="IPR006170">
    <property type="entry name" value="PBP/GOBP"/>
</dbReference>
<evidence type="ECO:0000256" key="2">
    <source>
        <dbReference type="SAM" id="SignalP"/>
    </source>
</evidence>
<reference evidence="3" key="1">
    <citation type="submission" date="2021-12" db="EMBL/GenBank/DDBJ databases">
        <authorList>
            <person name="King R."/>
        </authorList>
    </citation>
    <scope>NUCLEOTIDE SEQUENCE</scope>
</reference>
<keyword evidence="4" id="KW-1185">Reference proteome</keyword>
<dbReference type="EMBL" id="OV121136">
    <property type="protein sequence ID" value="CAH0557401.1"/>
    <property type="molecule type" value="Genomic_DNA"/>
</dbReference>
<feature type="chain" id="PRO_5040131180" evidence="2">
    <location>
        <begin position="20"/>
        <end position="147"/>
    </location>
</feature>
<dbReference type="Pfam" id="PF01395">
    <property type="entry name" value="PBP_GOBP"/>
    <property type="match status" value="1"/>
</dbReference>
<dbReference type="Proteomes" id="UP001154078">
    <property type="component" value="Chromosome 5"/>
</dbReference>
<dbReference type="AlphaFoldDB" id="A0A9P0FI40"/>
<dbReference type="SMART" id="SM00708">
    <property type="entry name" value="PhBP"/>
    <property type="match status" value="1"/>
</dbReference>
<dbReference type="GO" id="GO:0005615">
    <property type="term" value="C:extracellular space"/>
    <property type="evidence" value="ECO:0007669"/>
    <property type="project" value="TreeGrafter"/>
</dbReference>
<sequence>MKVYRIIALLSLWATLAQTGFVKEKLKENLMVTVKECQEESGASEVDMQTIKAKKIPQTETGLCMMECLFNKVKIMKEGKFNKEGMLIAVTPFLRGDLKKISKMRDFGDKCLEYIGEGSKEKCQDVKLLVECFQRYGKEYGLAIPSP</sequence>
<gene>
    <name evidence="3" type="ORF">MELIAE_LOCUS8137</name>
</gene>
<proteinExistence type="predicted"/>
<evidence type="ECO:0000256" key="1">
    <source>
        <dbReference type="ARBA" id="ARBA00022729"/>
    </source>
</evidence>
<dbReference type="PANTHER" id="PTHR11857:SF42">
    <property type="entry name" value="GENERAL ODORANT-BINDING PROTEIN 19D-RELATED"/>
    <property type="match status" value="1"/>
</dbReference>
<protein>
    <submittedName>
        <fullName evidence="3">Uncharacterized protein</fullName>
    </submittedName>
</protein>
<dbReference type="InterPro" id="IPR036728">
    <property type="entry name" value="PBP_GOBP_sf"/>
</dbReference>
<evidence type="ECO:0000313" key="3">
    <source>
        <dbReference type="EMBL" id="CAH0557401.1"/>
    </source>
</evidence>
<accession>A0A9P0FI40</accession>
<feature type="signal peptide" evidence="2">
    <location>
        <begin position="1"/>
        <end position="19"/>
    </location>
</feature>
<name>A0A9P0FI40_BRAAE</name>
<dbReference type="SUPFAM" id="SSF47565">
    <property type="entry name" value="Insect pheromone/odorant-binding proteins"/>
    <property type="match status" value="1"/>
</dbReference>
<dbReference type="Gene3D" id="1.10.238.20">
    <property type="entry name" value="Pheromone/general odorant binding protein domain"/>
    <property type="match status" value="1"/>
</dbReference>
<dbReference type="GO" id="GO:0005549">
    <property type="term" value="F:odorant binding"/>
    <property type="evidence" value="ECO:0007669"/>
    <property type="project" value="InterPro"/>
</dbReference>
<evidence type="ECO:0000313" key="4">
    <source>
        <dbReference type="Proteomes" id="UP001154078"/>
    </source>
</evidence>
<dbReference type="OrthoDB" id="6595846at2759"/>
<dbReference type="GO" id="GO:0007608">
    <property type="term" value="P:sensory perception of smell"/>
    <property type="evidence" value="ECO:0007669"/>
    <property type="project" value="TreeGrafter"/>
</dbReference>
<dbReference type="CDD" id="cd23992">
    <property type="entry name" value="PBP_GOBP"/>
    <property type="match status" value="1"/>
</dbReference>
<dbReference type="PANTHER" id="PTHR11857">
    <property type="entry name" value="ODORANT BINDING PROTEIN-RELATED"/>
    <property type="match status" value="1"/>
</dbReference>